<name>A0A1M7BHG4_9FLAO</name>
<dbReference type="STRING" id="1055723.SAMN05216293_3727"/>
<dbReference type="EMBL" id="FRAT01000011">
    <property type="protein sequence ID" value="SHL54363.1"/>
    <property type="molecule type" value="Genomic_DNA"/>
</dbReference>
<gene>
    <name evidence="1" type="ORF">SAMN04487891_110165</name>
    <name evidence="2" type="ORF">SAMN05216293_3727</name>
</gene>
<dbReference type="OrthoDB" id="1170608at2"/>
<accession>A0A1M7BHG4</accession>
<evidence type="ECO:0000313" key="4">
    <source>
        <dbReference type="Proteomes" id="UP000198940"/>
    </source>
</evidence>
<reference evidence="2 3" key="1">
    <citation type="submission" date="2016-11" db="EMBL/GenBank/DDBJ databases">
        <authorList>
            <person name="Varghese N."/>
            <person name="Submissions S."/>
        </authorList>
    </citation>
    <scope>NUCLEOTIDE SEQUENCE [LARGE SCALE GENOMIC DNA]</scope>
    <source>
        <strain evidence="2 3">CGMCC 1.12174</strain>
        <strain evidence="1 4">DSM 26351</strain>
    </source>
</reference>
<proteinExistence type="predicted"/>
<dbReference type="Proteomes" id="UP000184031">
    <property type="component" value="Unassembled WGS sequence"/>
</dbReference>
<dbReference type="RefSeq" id="WP_072882375.1">
    <property type="nucleotide sequence ID" value="NZ_FOKU01000010.1"/>
</dbReference>
<dbReference type="Proteomes" id="UP000198940">
    <property type="component" value="Unassembled WGS sequence"/>
</dbReference>
<evidence type="ECO:0000313" key="3">
    <source>
        <dbReference type="Proteomes" id="UP000184031"/>
    </source>
</evidence>
<comment type="caution">
    <text evidence="2">The sequence shown here is derived from an EMBL/GenBank/DDBJ whole genome shotgun (WGS) entry which is preliminary data.</text>
</comment>
<dbReference type="AlphaFoldDB" id="A0A1M7BHG4"/>
<evidence type="ECO:0000313" key="1">
    <source>
        <dbReference type="EMBL" id="SFC41022.1"/>
    </source>
</evidence>
<evidence type="ECO:0000313" key="2">
    <source>
        <dbReference type="EMBL" id="SHL54363.1"/>
    </source>
</evidence>
<organism evidence="2 3">
    <name type="scientific">Flagellimonas taeanensis</name>
    <dbReference type="NCBI Taxonomy" id="1005926"/>
    <lineage>
        <taxon>Bacteria</taxon>
        <taxon>Pseudomonadati</taxon>
        <taxon>Bacteroidota</taxon>
        <taxon>Flavobacteriia</taxon>
        <taxon>Flavobacteriales</taxon>
        <taxon>Flavobacteriaceae</taxon>
        <taxon>Flagellimonas</taxon>
    </lineage>
</organism>
<protein>
    <submittedName>
        <fullName evidence="2">Uncharacterized protein</fullName>
    </submittedName>
</protein>
<dbReference type="EMBL" id="FOKU01000010">
    <property type="protein sequence ID" value="SFC41022.1"/>
    <property type="molecule type" value="Genomic_DNA"/>
</dbReference>
<sequence>MLDRWLDKDHLIDLPALFGHFGYEPVKREPTHALFKRNGRYSVVIHTEKGFLYYHVESPQNKLSASDLVLEEVSRTEGKKSETLWDKVDQRYHQVTAAKELMLDMSKDVGLERVPTDFNHFHSYAVPFKEKSEGVYSDVAGTDAFKDRIFEAPSGEPLFPLYNIQNETAGYFLDSDTGVRPYWESDAKHSLWYSNIPKTIEWLVVFKDPRETIAFHRKFQLDNAVYMALGEINYETTKILFEIRRLTKVKKIILSFTGSKKIEGYLRDLSFISFIDDTNFMLKLGEGDLKVKFQVGDEKSFLRFYNSIKAFNQGLAKSFLKFNKALDQFRINRHSIVVGKEGDGISVRVPLEVGAIKYFVWSYHKNYLGKTLDILKPKMANWHLEWESDQSITLNGKEVQMEDYRIAL</sequence>
<keyword evidence="4" id="KW-1185">Reference proteome</keyword>